<evidence type="ECO:0000313" key="8">
    <source>
        <dbReference type="EMBL" id="APV35391.1"/>
    </source>
</evidence>
<dbReference type="SUPFAM" id="SSF52540">
    <property type="entry name" value="P-loop containing nucleoside triphosphate hydrolases"/>
    <property type="match status" value="1"/>
</dbReference>
<dbReference type="CDD" id="cd03112">
    <property type="entry name" value="CobW-like"/>
    <property type="match status" value="1"/>
</dbReference>
<dbReference type="SMART" id="SM00833">
    <property type="entry name" value="CobW_C"/>
    <property type="match status" value="1"/>
</dbReference>
<keyword evidence="2" id="KW-0378">Hydrolase</keyword>
<name>A0A1P8EGQ4_9GAMM</name>
<dbReference type="eggNOG" id="COG0523">
    <property type="taxonomic scope" value="Bacteria"/>
</dbReference>
<dbReference type="RefSeq" id="WP_004937716.1">
    <property type="nucleotide sequence ID" value="NZ_BBNM01000012.1"/>
</dbReference>
<dbReference type="GO" id="GO:0016787">
    <property type="term" value="F:hydrolase activity"/>
    <property type="evidence" value="ECO:0007669"/>
    <property type="project" value="UniProtKB-KW"/>
</dbReference>
<dbReference type="Pfam" id="PF02492">
    <property type="entry name" value="cobW"/>
    <property type="match status" value="1"/>
</dbReference>
<dbReference type="GO" id="GO:0000166">
    <property type="term" value="F:nucleotide binding"/>
    <property type="evidence" value="ECO:0007669"/>
    <property type="project" value="UniProtKB-KW"/>
</dbReference>
<evidence type="ECO:0000256" key="3">
    <source>
        <dbReference type="ARBA" id="ARBA00023186"/>
    </source>
</evidence>
<keyword evidence="1" id="KW-0547">Nucleotide-binding</keyword>
<dbReference type="InterPro" id="IPR036627">
    <property type="entry name" value="CobW-likC_sf"/>
</dbReference>
<dbReference type="PANTHER" id="PTHR43603:SF1">
    <property type="entry name" value="ZINC-REGULATED GTPASE METALLOPROTEIN ACTIVATOR 1"/>
    <property type="match status" value="1"/>
</dbReference>
<comment type="similarity">
    <text evidence="4">Belongs to the SIMIBI class G3E GTPase family. ZNG1 subfamily.</text>
</comment>
<dbReference type="InterPro" id="IPR003495">
    <property type="entry name" value="CobW/HypB/UreG_nucleotide-bd"/>
</dbReference>
<dbReference type="InterPro" id="IPR047920">
    <property type="entry name" value="ZigA-like"/>
</dbReference>
<comment type="catalytic activity">
    <reaction evidence="6">
        <text>GTP + H2O = GDP + phosphate + H(+)</text>
        <dbReference type="Rhea" id="RHEA:19669"/>
        <dbReference type="ChEBI" id="CHEBI:15377"/>
        <dbReference type="ChEBI" id="CHEBI:15378"/>
        <dbReference type="ChEBI" id="CHEBI:37565"/>
        <dbReference type="ChEBI" id="CHEBI:43474"/>
        <dbReference type="ChEBI" id="CHEBI:58189"/>
    </reaction>
    <physiologicalReaction direction="left-to-right" evidence="6">
        <dbReference type="Rhea" id="RHEA:19670"/>
    </physiologicalReaction>
</comment>
<dbReference type="Proteomes" id="UP000185674">
    <property type="component" value="Chromosome"/>
</dbReference>
<accession>A0A1P8EGQ4</accession>
<dbReference type="InterPro" id="IPR027417">
    <property type="entry name" value="P-loop_NTPase"/>
</dbReference>
<evidence type="ECO:0000313" key="9">
    <source>
        <dbReference type="Proteomes" id="UP000185674"/>
    </source>
</evidence>
<evidence type="ECO:0000256" key="2">
    <source>
        <dbReference type="ARBA" id="ARBA00022801"/>
    </source>
</evidence>
<dbReference type="GeneID" id="67511218"/>
<dbReference type="Pfam" id="PF07683">
    <property type="entry name" value="CobW_C"/>
    <property type="match status" value="1"/>
</dbReference>
<evidence type="ECO:0000259" key="7">
    <source>
        <dbReference type="SMART" id="SM00833"/>
    </source>
</evidence>
<protein>
    <recommendedName>
        <fullName evidence="7">CobW C-terminal domain-containing protein</fullName>
    </recommendedName>
</protein>
<dbReference type="Gene3D" id="3.30.1220.10">
    <property type="entry name" value="CobW-like, C-terminal domain"/>
    <property type="match status" value="1"/>
</dbReference>
<dbReference type="PANTHER" id="PTHR43603">
    <property type="entry name" value="COBW DOMAIN-CONTAINING PROTEIN DDB_G0274527"/>
    <property type="match status" value="1"/>
</dbReference>
<dbReference type="Gene3D" id="3.40.50.300">
    <property type="entry name" value="P-loop containing nucleotide triphosphate hydrolases"/>
    <property type="match status" value="1"/>
</dbReference>
<sequence>MVSSLANPSHKLPVTVLSGFLGAGKTTLLNHILNNREGRRVAVIVNDMSEVNIDAALVKNGGAELSRTDEKLVEMSNGCICCTLREDLLIEVKRLAEENKFDQLVIESTGISEPLPVAETFTFADEDGISLNQFAQLDTMVTVVDGFNFLRDYSSYDQLNDRGESLGEDDQRSVVDLLIDQIEFCDVIILNKIDLINSEEKERLIAILNKLNPRAKIEISEFGRVSLDTVLNTGLFDFDQASQAPGWLKELRGEHVSETEEYGISSFVYRARRPFHPERFYAFINSEWPGVVRSKGFFWLACEPTLACSWSQAGAMARHGVAGSWWAATEPENWPQDDQSLAAIEKNWDEKVGDARQEIVMIGMEMNEQDLIMQFDQCLLTDTEMALGPQQWIKFSNPFNWPSLN</sequence>
<dbReference type="EMBL" id="CP016896">
    <property type="protein sequence ID" value="APV35391.1"/>
    <property type="molecule type" value="Genomic_DNA"/>
</dbReference>
<reference evidence="8 9" key="1">
    <citation type="submission" date="2016-08" db="EMBL/GenBank/DDBJ databases">
        <title>Complete genome sequence of Acinetobacter baylyi strain GFJ2.</title>
        <authorList>
            <person name="Tabata M."/>
            <person name="Kuboki S."/>
            <person name="Gibu N."/>
            <person name="Kinouchi Y."/>
            <person name="Vangnai A."/>
            <person name="Kasai D."/>
            <person name="Fukuda M."/>
        </authorList>
    </citation>
    <scope>NUCLEOTIDE SEQUENCE [LARGE SCALE GENOMIC DNA]</scope>
    <source>
        <strain evidence="8 9">GFJ2</strain>
    </source>
</reference>
<comment type="function">
    <text evidence="5">Zinc chaperone that directly transfers zinc cofactor to target proteins, thereby activating them. Zinc is transferred from the CXCC motif in the GTPase domain to the zinc binding site in target proteins in a process requiring GTP hydrolysis.</text>
</comment>
<gene>
    <name evidence="8" type="ORF">BEN76_04935</name>
</gene>
<evidence type="ECO:0000256" key="6">
    <source>
        <dbReference type="ARBA" id="ARBA00049117"/>
    </source>
</evidence>
<dbReference type="STRING" id="487316.BEN76_04935"/>
<dbReference type="KEGG" id="asol:BEN76_04935"/>
<keyword evidence="3" id="KW-0143">Chaperone</keyword>
<feature type="domain" description="CobW C-terminal" evidence="7">
    <location>
        <begin position="264"/>
        <end position="379"/>
    </location>
</feature>
<dbReference type="InterPro" id="IPR011629">
    <property type="entry name" value="CobW-like_C"/>
</dbReference>
<evidence type="ECO:0000256" key="4">
    <source>
        <dbReference type="ARBA" id="ARBA00034320"/>
    </source>
</evidence>
<organism evidence="8 9">
    <name type="scientific">Acinetobacter soli</name>
    <dbReference type="NCBI Taxonomy" id="487316"/>
    <lineage>
        <taxon>Bacteria</taxon>
        <taxon>Pseudomonadati</taxon>
        <taxon>Pseudomonadota</taxon>
        <taxon>Gammaproteobacteria</taxon>
        <taxon>Moraxellales</taxon>
        <taxon>Moraxellaceae</taxon>
        <taxon>Acinetobacter</taxon>
    </lineage>
</organism>
<dbReference type="AlphaFoldDB" id="A0A1P8EGQ4"/>
<dbReference type="InterPro" id="IPR051927">
    <property type="entry name" value="Zn_Chap_cDPG_Synth"/>
</dbReference>
<evidence type="ECO:0000256" key="1">
    <source>
        <dbReference type="ARBA" id="ARBA00022741"/>
    </source>
</evidence>
<evidence type="ECO:0000256" key="5">
    <source>
        <dbReference type="ARBA" id="ARBA00045658"/>
    </source>
</evidence>
<dbReference type="NCBIfam" id="NF038288">
    <property type="entry name" value="chaper_GTP_ZigA"/>
    <property type="match status" value="1"/>
</dbReference>
<proteinExistence type="inferred from homology"/>